<feature type="region of interest" description="Disordered" evidence="1">
    <location>
        <begin position="523"/>
        <end position="639"/>
    </location>
</feature>
<evidence type="ECO:0000256" key="2">
    <source>
        <dbReference type="SAM" id="Phobius"/>
    </source>
</evidence>
<feature type="region of interest" description="Disordered" evidence="1">
    <location>
        <begin position="1"/>
        <end position="32"/>
    </location>
</feature>
<organism evidence="3 4">
    <name type="scientific">Mikania micrantha</name>
    <name type="common">bitter vine</name>
    <dbReference type="NCBI Taxonomy" id="192012"/>
    <lineage>
        <taxon>Eukaryota</taxon>
        <taxon>Viridiplantae</taxon>
        <taxon>Streptophyta</taxon>
        <taxon>Embryophyta</taxon>
        <taxon>Tracheophyta</taxon>
        <taxon>Spermatophyta</taxon>
        <taxon>Magnoliopsida</taxon>
        <taxon>eudicotyledons</taxon>
        <taxon>Gunneridae</taxon>
        <taxon>Pentapetalae</taxon>
        <taxon>asterids</taxon>
        <taxon>campanulids</taxon>
        <taxon>Asterales</taxon>
        <taxon>Asteraceae</taxon>
        <taxon>Asteroideae</taxon>
        <taxon>Heliantheae alliance</taxon>
        <taxon>Eupatorieae</taxon>
        <taxon>Mikania</taxon>
    </lineage>
</organism>
<keyword evidence="2" id="KW-0812">Transmembrane</keyword>
<feature type="transmembrane region" description="Helical" evidence="2">
    <location>
        <begin position="323"/>
        <end position="342"/>
    </location>
</feature>
<feature type="compositionally biased region" description="Acidic residues" evidence="1">
    <location>
        <begin position="563"/>
        <end position="575"/>
    </location>
</feature>
<sequence>MDPSTFNSVLEHPPDSNRTKKSGSNQSKKVDKKLVINLKSKKAKENSSNCIGGKGSSSFVEMDIVQFQSEVNKLRADSQEEHVTDKVNEVLGGTNHEQVTLDAQMLGKGEAMETMVTASQPTPGNVHPQLETQQVCSTNLVASIHATREGAPNLDQLMEVEGEPISCDSQSEDDSWEDDQNGCMFTIPELSMLNREPASGSQMEKTPTLEERSTHYWTHQMVNQGMAGNSNNEAGANETGAINNNSRGPDMGRTNQGGGITHQRLNAWDINRTGRLTFAEQIKANNDSEDKAGIYPPTGSTRRGYKGDDFPGRSAVLSQELCLAPLWVFLLLVAHTTVAAGITASRRNRRRIPATAADCCSKLVLLLIRVSSTASAVIQGFGLETLGFIGLEFVSMFSLTHNQLKKEEPGYVNIQHSGEDLSAGDHQDEIEMFDGCGSWLICLSRNLDVVQTMDKTWRKWNQGVQDPQQGGQRNEELMGSKNGAPLPNTSSEPRIQRKMGELHSRYVSKSNEPASLTQIAQPINHTNPQPTQHHHNSHSQSKGKEKVTSETNLQIPTRNMFDLLDEEGRESEGSEGDTSFRNVKQQREEVRGTDGRQGKGKKKREQGYLPRRSTRRSRNRENDELMPVGSDPEEEIPDFDISNGEKRAIFNRLKEYKSVRAADQAKWVQVVLMNIIQQVVRLRLLGLSMRKTKAAIQVARIWGLQGIKWKQQGDATDNAVGRHEDSNGGVAWVVLAWGVFYIILRFGVWEDSAGNWRFHGWTSYWGIDWVGRWEKYPGWIKLGRKGLKWGWGVGAVFSQSYNGLAYVGSLLPLNLHTWHLRN</sequence>
<dbReference type="Proteomes" id="UP000326396">
    <property type="component" value="Linkage Group LG13"/>
</dbReference>
<dbReference type="OrthoDB" id="10688746at2759"/>
<name>A0A5N6PDQ2_9ASTR</name>
<proteinExistence type="predicted"/>
<feature type="compositionally biased region" description="Basic and acidic residues" evidence="1">
    <location>
        <begin position="585"/>
        <end position="597"/>
    </location>
</feature>
<feature type="compositionally biased region" description="Low complexity" evidence="1">
    <location>
        <begin position="227"/>
        <end position="245"/>
    </location>
</feature>
<keyword evidence="4" id="KW-1185">Reference proteome</keyword>
<comment type="caution">
    <text evidence="3">The sequence shown here is derived from an EMBL/GenBank/DDBJ whole genome shotgun (WGS) entry which is preliminary data.</text>
</comment>
<evidence type="ECO:0000256" key="1">
    <source>
        <dbReference type="SAM" id="MobiDB-lite"/>
    </source>
</evidence>
<keyword evidence="2" id="KW-1133">Transmembrane helix</keyword>
<gene>
    <name evidence="3" type="ORF">E3N88_10815</name>
</gene>
<reference evidence="3 4" key="1">
    <citation type="submission" date="2019-05" db="EMBL/GenBank/DDBJ databases">
        <title>Mikania micrantha, genome provides insights into the molecular mechanism of rapid growth.</title>
        <authorList>
            <person name="Liu B."/>
        </authorList>
    </citation>
    <scope>NUCLEOTIDE SEQUENCE [LARGE SCALE GENOMIC DNA]</scope>
    <source>
        <strain evidence="3">NLD-2019</strain>
        <tissue evidence="3">Leaf</tissue>
    </source>
</reference>
<evidence type="ECO:0000313" key="4">
    <source>
        <dbReference type="Proteomes" id="UP000326396"/>
    </source>
</evidence>
<feature type="compositionally biased region" description="Polar residues" evidence="1">
    <location>
        <begin position="462"/>
        <end position="472"/>
    </location>
</feature>
<dbReference type="AlphaFoldDB" id="A0A5N6PDQ2"/>
<evidence type="ECO:0000313" key="3">
    <source>
        <dbReference type="EMBL" id="KAD6119544.1"/>
    </source>
</evidence>
<feature type="region of interest" description="Disordered" evidence="1">
    <location>
        <begin position="460"/>
        <end position="494"/>
    </location>
</feature>
<accession>A0A5N6PDQ2</accession>
<feature type="transmembrane region" description="Helical" evidence="2">
    <location>
        <begin position="363"/>
        <end position="383"/>
    </location>
</feature>
<feature type="region of interest" description="Disordered" evidence="1">
    <location>
        <begin position="227"/>
        <end position="260"/>
    </location>
</feature>
<keyword evidence="2" id="KW-0472">Membrane</keyword>
<dbReference type="EMBL" id="SZYD01000005">
    <property type="protein sequence ID" value="KAD6119544.1"/>
    <property type="molecule type" value="Genomic_DNA"/>
</dbReference>
<protein>
    <submittedName>
        <fullName evidence="3">Uncharacterized protein</fullName>
    </submittedName>
</protein>